<evidence type="ECO:0000256" key="4">
    <source>
        <dbReference type="ARBA" id="ARBA00022989"/>
    </source>
</evidence>
<evidence type="ECO:0000313" key="10">
    <source>
        <dbReference type="Proteomes" id="UP000044602"/>
    </source>
</evidence>
<keyword evidence="4 7" id="KW-1133">Transmembrane helix</keyword>
<evidence type="ECO:0000256" key="3">
    <source>
        <dbReference type="ARBA" id="ARBA00022692"/>
    </source>
</evidence>
<comment type="subcellular location">
    <subcellularLocation>
        <location evidence="1">Membrane</location>
        <topology evidence="1">Multi-pass membrane protein</topology>
    </subcellularLocation>
</comment>
<evidence type="ECO:0000256" key="5">
    <source>
        <dbReference type="ARBA" id="ARBA00023136"/>
    </source>
</evidence>
<dbReference type="PANTHER" id="PTHR47585:SF2">
    <property type="entry name" value="DUF1446 DOMAIN PROTEIN (AFU_ORTHOLOGUE AFUA_6G11420)"/>
    <property type="match status" value="1"/>
</dbReference>
<name>A0A0G4MZC2_VERLO</name>
<dbReference type="InterPro" id="IPR010839">
    <property type="entry name" value="AtuA_N"/>
</dbReference>
<dbReference type="InterPro" id="IPR036259">
    <property type="entry name" value="MFS_trans_sf"/>
</dbReference>
<evidence type="ECO:0000313" key="9">
    <source>
        <dbReference type="EMBL" id="CRK39736.1"/>
    </source>
</evidence>
<dbReference type="Proteomes" id="UP000044602">
    <property type="component" value="Unassembled WGS sequence"/>
</dbReference>
<sequence length="452" mass="49597">MADWKIYLAVIIYWGNSISVYGFSFAAPTIIRELGYTSAQAQLLTIPIYFFGACSTIFFARLADRRKTRWAFIVIPFSIALVGYVGVLSITHPGLPGLTYFFPFFITGGLYPSIIGRISWVGNNLAPSFKRAIGMALLMIVGNLGGAVGSNIFLEDQAPQYWLGYGLSAGIIVAAISSTVILQLSLKYINAKRAEMSEVDDAAGDEVLEAFQKSFKEGNDFRSLTHALKQGADIVLRGRVADASPTIGIAAYHYGWIRTSYEELAGAFVAGHFIECSTYVTGGNFSGFKSLPGKVTNLGFPIIEMASNGHFIVTKQEGRDGMVTVDTCKAQLLYEIQGPLYYNSDVVARLDGIEIRQHGKDRVLVTGIKGIKPPPTTKVGITAKGGYQAEGHYFLVGLDIEEKADMVETQVRHLLDESKFLCLKFRTNGRCPEDPRSQCRYRRPSNLRPGAQ</sequence>
<dbReference type="PANTHER" id="PTHR47585">
    <property type="match status" value="1"/>
</dbReference>
<proteinExistence type="predicted"/>
<evidence type="ECO:0000256" key="6">
    <source>
        <dbReference type="SAM" id="MobiDB-lite"/>
    </source>
</evidence>
<feature type="transmembrane region" description="Helical" evidence="7">
    <location>
        <begin position="7"/>
        <end position="31"/>
    </location>
</feature>
<keyword evidence="10" id="KW-1185">Reference proteome</keyword>
<dbReference type="EMBL" id="CVQH01025961">
    <property type="protein sequence ID" value="CRK39736.1"/>
    <property type="molecule type" value="Genomic_DNA"/>
</dbReference>
<dbReference type="FunFam" id="1.20.1250.20:FF:000013">
    <property type="entry name" value="MFS general substrate transporter"/>
    <property type="match status" value="1"/>
</dbReference>
<protein>
    <recommendedName>
        <fullName evidence="8">Acyclic terpene utilisation N-terminal domain-containing protein</fullName>
    </recommendedName>
</protein>
<dbReference type="STRING" id="100787.A0A0G4MZC2"/>
<keyword evidence="2" id="KW-0813">Transport</keyword>
<evidence type="ECO:0000256" key="7">
    <source>
        <dbReference type="SAM" id="Phobius"/>
    </source>
</evidence>
<reference evidence="9 10" key="1">
    <citation type="submission" date="2015-05" db="EMBL/GenBank/DDBJ databases">
        <authorList>
            <person name="Wang D.B."/>
            <person name="Wang M."/>
        </authorList>
    </citation>
    <scope>NUCLEOTIDE SEQUENCE [LARGE SCALE GENOMIC DNA]</scope>
    <source>
        <strain evidence="9">VL1</strain>
    </source>
</reference>
<evidence type="ECO:0000256" key="2">
    <source>
        <dbReference type="ARBA" id="ARBA00022448"/>
    </source>
</evidence>
<evidence type="ECO:0000256" key="1">
    <source>
        <dbReference type="ARBA" id="ARBA00004141"/>
    </source>
</evidence>
<feature type="transmembrane region" description="Helical" evidence="7">
    <location>
        <begin position="43"/>
        <end position="63"/>
    </location>
</feature>
<feature type="transmembrane region" description="Helical" evidence="7">
    <location>
        <begin position="132"/>
        <end position="153"/>
    </location>
</feature>
<keyword evidence="3 7" id="KW-0812">Transmembrane</keyword>
<feature type="domain" description="Acyclic terpene utilisation N-terminal" evidence="8">
    <location>
        <begin position="223"/>
        <end position="438"/>
    </location>
</feature>
<gene>
    <name evidence="9" type="ORF">BN1708_016749</name>
</gene>
<dbReference type="Gene3D" id="1.20.1250.20">
    <property type="entry name" value="MFS general substrate transporter like domains"/>
    <property type="match status" value="1"/>
</dbReference>
<dbReference type="SUPFAM" id="SSF103473">
    <property type="entry name" value="MFS general substrate transporter"/>
    <property type="match status" value="1"/>
</dbReference>
<evidence type="ECO:0000259" key="8">
    <source>
        <dbReference type="Pfam" id="PF07287"/>
    </source>
</evidence>
<keyword evidence="5 7" id="KW-0472">Membrane</keyword>
<organism evidence="9 10">
    <name type="scientific">Verticillium longisporum</name>
    <name type="common">Verticillium dahliae var. longisporum</name>
    <dbReference type="NCBI Taxonomy" id="100787"/>
    <lineage>
        <taxon>Eukaryota</taxon>
        <taxon>Fungi</taxon>
        <taxon>Dikarya</taxon>
        <taxon>Ascomycota</taxon>
        <taxon>Pezizomycotina</taxon>
        <taxon>Sordariomycetes</taxon>
        <taxon>Hypocreomycetidae</taxon>
        <taxon>Glomerellales</taxon>
        <taxon>Plectosphaerellaceae</taxon>
        <taxon>Verticillium</taxon>
    </lineage>
</organism>
<dbReference type="AlphaFoldDB" id="A0A0G4MZC2"/>
<dbReference type="GO" id="GO:0016020">
    <property type="term" value="C:membrane"/>
    <property type="evidence" value="ECO:0007669"/>
    <property type="project" value="UniProtKB-SubCell"/>
</dbReference>
<feature type="transmembrane region" description="Helical" evidence="7">
    <location>
        <begin position="97"/>
        <end position="120"/>
    </location>
</feature>
<dbReference type="Pfam" id="PF07287">
    <property type="entry name" value="AtuA"/>
    <property type="match status" value="1"/>
</dbReference>
<feature type="transmembrane region" description="Helical" evidence="7">
    <location>
        <begin position="70"/>
        <end position="91"/>
    </location>
</feature>
<accession>A0A0G4MZC2</accession>
<feature type="region of interest" description="Disordered" evidence="6">
    <location>
        <begin position="433"/>
        <end position="452"/>
    </location>
</feature>
<feature type="transmembrane region" description="Helical" evidence="7">
    <location>
        <begin position="165"/>
        <end position="186"/>
    </location>
</feature>